<dbReference type="SUPFAM" id="SSF140566">
    <property type="entry name" value="FlgN-like"/>
    <property type="match status" value="1"/>
</dbReference>
<protein>
    <recommendedName>
        <fullName evidence="4">Flagellar biosynthesis protein FlgN</fullName>
    </recommendedName>
</protein>
<dbReference type="Gene3D" id="1.20.58.300">
    <property type="entry name" value="FlgN-like"/>
    <property type="match status" value="1"/>
</dbReference>
<evidence type="ECO:0000256" key="1">
    <source>
        <dbReference type="ARBA" id="ARBA00022795"/>
    </source>
</evidence>
<name>A0ABP8Z8C3_9MICO</name>
<comment type="caution">
    <text evidence="2">The sequence shown here is derived from an EMBL/GenBank/DDBJ whole genome shotgun (WGS) entry which is preliminary data.</text>
</comment>
<evidence type="ECO:0008006" key="4">
    <source>
        <dbReference type="Google" id="ProtNLM"/>
    </source>
</evidence>
<keyword evidence="3" id="KW-1185">Reference proteome</keyword>
<dbReference type="InterPro" id="IPR036679">
    <property type="entry name" value="FlgN-like_sf"/>
</dbReference>
<evidence type="ECO:0000313" key="3">
    <source>
        <dbReference type="Proteomes" id="UP001500121"/>
    </source>
</evidence>
<dbReference type="Proteomes" id="UP001500121">
    <property type="component" value="Unassembled WGS sequence"/>
</dbReference>
<dbReference type="Pfam" id="PF05130">
    <property type="entry name" value="FlgN"/>
    <property type="match status" value="1"/>
</dbReference>
<evidence type="ECO:0000313" key="2">
    <source>
        <dbReference type="EMBL" id="GAA4749328.1"/>
    </source>
</evidence>
<gene>
    <name evidence="2" type="ORF">GCM10025783_21990</name>
</gene>
<dbReference type="EMBL" id="BAABLP010000004">
    <property type="protein sequence ID" value="GAA4749328.1"/>
    <property type="molecule type" value="Genomic_DNA"/>
</dbReference>
<dbReference type="InterPro" id="IPR007809">
    <property type="entry name" value="FlgN-like"/>
</dbReference>
<organism evidence="2 3">
    <name type="scientific">Amnibacterium soli</name>
    <dbReference type="NCBI Taxonomy" id="1282736"/>
    <lineage>
        <taxon>Bacteria</taxon>
        <taxon>Bacillati</taxon>
        <taxon>Actinomycetota</taxon>
        <taxon>Actinomycetes</taxon>
        <taxon>Micrococcales</taxon>
        <taxon>Microbacteriaceae</taxon>
        <taxon>Amnibacterium</taxon>
    </lineage>
</organism>
<accession>A0ABP8Z8C3</accession>
<keyword evidence="1" id="KW-1005">Bacterial flagellum biogenesis</keyword>
<reference evidence="3" key="1">
    <citation type="journal article" date="2019" name="Int. J. Syst. Evol. Microbiol.">
        <title>The Global Catalogue of Microorganisms (GCM) 10K type strain sequencing project: providing services to taxonomists for standard genome sequencing and annotation.</title>
        <authorList>
            <consortium name="The Broad Institute Genomics Platform"/>
            <consortium name="The Broad Institute Genome Sequencing Center for Infectious Disease"/>
            <person name="Wu L."/>
            <person name="Ma J."/>
        </authorList>
    </citation>
    <scope>NUCLEOTIDE SEQUENCE [LARGE SCALE GENOMIC DNA]</scope>
    <source>
        <strain evidence="3">JCM 19015</strain>
    </source>
</reference>
<sequence>MSVNDLSTLLWRERELLEMLVFKLEEEQLLLTAGRSKWLHHATREVEQVLGHLRTAGIERTVEASLVAVGWNLPEDATLRQLAEGAPDEAWRDVLLSHLTALTALTSQIADLRDTNLTYLRAATRATQETLAGFGTAPAEPVGYGARGPRVPVVSGARLFDRQG</sequence>
<proteinExistence type="predicted"/>
<dbReference type="RefSeq" id="WP_345481231.1">
    <property type="nucleotide sequence ID" value="NZ_BAABLP010000004.1"/>
</dbReference>